<comment type="caution">
    <text evidence="2">The sequence shown here is derived from an EMBL/GenBank/DDBJ whole genome shotgun (WGS) entry which is preliminary data.</text>
</comment>
<keyword evidence="1" id="KW-0732">Signal</keyword>
<keyword evidence="3" id="KW-1185">Reference proteome</keyword>
<dbReference type="EMBL" id="JBANRG010000005">
    <property type="protein sequence ID" value="KAK7466221.1"/>
    <property type="molecule type" value="Genomic_DNA"/>
</dbReference>
<evidence type="ECO:0000256" key="1">
    <source>
        <dbReference type="SAM" id="SignalP"/>
    </source>
</evidence>
<organism evidence="2 3">
    <name type="scientific">Marasmiellus scandens</name>
    <dbReference type="NCBI Taxonomy" id="2682957"/>
    <lineage>
        <taxon>Eukaryota</taxon>
        <taxon>Fungi</taxon>
        <taxon>Dikarya</taxon>
        <taxon>Basidiomycota</taxon>
        <taxon>Agaricomycotina</taxon>
        <taxon>Agaricomycetes</taxon>
        <taxon>Agaricomycetidae</taxon>
        <taxon>Agaricales</taxon>
        <taxon>Marasmiineae</taxon>
        <taxon>Omphalotaceae</taxon>
        <taxon>Marasmiellus</taxon>
    </lineage>
</organism>
<dbReference type="PANTHER" id="PTHR35560:SF3">
    <property type="entry name" value="PEPTIDASE S9 PROLYL OLIGOPEPTIDASE CATALYTIC DOMAIN-CONTAINING PROTEIN"/>
    <property type="match status" value="1"/>
</dbReference>
<feature type="signal peptide" evidence="1">
    <location>
        <begin position="1"/>
        <end position="27"/>
    </location>
</feature>
<evidence type="ECO:0000313" key="3">
    <source>
        <dbReference type="Proteomes" id="UP001498398"/>
    </source>
</evidence>
<evidence type="ECO:0000313" key="2">
    <source>
        <dbReference type="EMBL" id="KAK7466221.1"/>
    </source>
</evidence>
<accession>A0ABR1JS94</accession>
<proteinExistence type="predicted"/>
<gene>
    <name evidence="2" type="ORF">VKT23_004943</name>
</gene>
<dbReference type="InterPro" id="IPR029058">
    <property type="entry name" value="AB_hydrolase_fold"/>
</dbReference>
<feature type="chain" id="PRO_5045439940" evidence="1">
    <location>
        <begin position="28"/>
        <end position="408"/>
    </location>
</feature>
<dbReference type="PANTHER" id="PTHR35560">
    <property type="entry name" value="BLL0132 PROTEIN"/>
    <property type="match status" value="1"/>
</dbReference>
<name>A0ABR1JS94_9AGAR</name>
<dbReference type="Gene3D" id="3.40.50.1820">
    <property type="entry name" value="alpha/beta hydrolase"/>
    <property type="match status" value="1"/>
</dbReference>
<dbReference type="Proteomes" id="UP001498398">
    <property type="component" value="Unassembled WGS sequence"/>
</dbReference>
<sequence>MALATTLRTSIPYVLVALSASSLPVFAYDWVPNPQPKGNWFTGWQDLPDIPGAQLIDDWPVPGTDSSMYQSSGLDPSQVTRAIIAPGAKLRDHWNYWNDMQNVKMDLASTDTSFDPNTTSVISPCFLAEIDINAGAGGANTLYWDTNGWFNGHYAQGPDVNDQVSSFDVFDSLVDYYFNETMYPKMENLLFVGHSAAAQFVHRYAAMRTPTRHDDKIGWIIGNPASYLWLVEDRPVEVSDCDNIDDYKFGLSGNMPGYSTGNFNDVGRSGIVSRYLGRYIHYALGTADLGSGDNSCQALTQGSSHFERGQNYIAMLEAMPDGMPKTQTLDLIEGVSRQDVQMFNSTQLRQRIFKLDVNDTRSLDTSSSGGNARVKRDILGQVQENGASTSSRGIFLAITSIALHNLLL</sequence>
<protein>
    <submittedName>
        <fullName evidence="2">Uncharacterized protein</fullName>
    </submittedName>
</protein>
<reference evidence="2 3" key="1">
    <citation type="submission" date="2024-01" db="EMBL/GenBank/DDBJ databases">
        <title>A draft genome for the cacao thread blight pathogen Marasmiellus scandens.</title>
        <authorList>
            <person name="Baruah I.K."/>
            <person name="Leung J."/>
            <person name="Bukari Y."/>
            <person name="Amoako-Attah I."/>
            <person name="Meinhardt L.W."/>
            <person name="Bailey B.A."/>
            <person name="Cohen S.P."/>
        </authorList>
    </citation>
    <scope>NUCLEOTIDE SEQUENCE [LARGE SCALE GENOMIC DNA]</scope>
    <source>
        <strain evidence="2 3">GH-19</strain>
    </source>
</reference>